<evidence type="ECO:0000256" key="4">
    <source>
        <dbReference type="ARBA" id="ARBA00023239"/>
    </source>
</evidence>
<gene>
    <name evidence="6" type="ORF">GPA21_01670</name>
</gene>
<accession>A0A972F6A3</accession>
<keyword evidence="2" id="KW-0479">Metal-binding</keyword>
<evidence type="ECO:0000256" key="3">
    <source>
        <dbReference type="ARBA" id="ARBA00022833"/>
    </source>
</evidence>
<evidence type="ECO:0000256" key="2">
    <source>
        <dbReference type="ARBA" id="ARBA00022723"/>
    </source>
</evidence>
<evidence type="ECO:0000259" key="5">
    <source>
        <dbReference type="PROSITE" id="PS51891"/>
    </source>
</evidence>
<dbReference type="SUPFAM" id="SSF51316">
    <property type="entry name" value="Mss4-like"/>
    <property type="match status" value="1"/>
</dbReference>
<sequence>MKAKCLCGAIEVTAPDHKEVSVCHCSICRRWGGGPMFAVHCGPEVGFGGTAELSRYRSSEWAERGFCPTCGTHLFYRLLPSDEYILPAGLFQDEDAFKLASQIFIDEKPGFYDFANRTPVLTGEQVFAQFGSEEE</sequence>
<dbReference type="RefSeq" id="WP_168986477.1">
    <property type="nucleotide sequence ID" value="NZ_CAWPHM010000286.1"/>
</dbReference>
<dbReference type="AlphaFoldDB" id="A0A972F6A3"/>
<evidence type="ECO:0000313" key="6">
    <source>
        <dbReference type="EMBL" id="NMG01685.1"/>
    </source>
</evidence>
<dbReference type="PROSITE" id="PS51891">
    <property type="entry name" value="CENP_V_GFA"/>
    <property type="match status" value="1"/>
</dbReference>
<reference evidence="6" key="1">
    <citation type="submission" date="2019-12" db="EMBL/GenBank/DDBJ databases">
        <title>Comparative genomics gives insights into the taxonomy of the Azoarcus-Aromatoleum group and reveals separate origins of nif in the plant-associated Azoarcus and non-plant-associated Aromatoleum sub-groups.</title>
        <authorList>
            <person name="Lafos M."/>
            <person name="Maluk M."/>
            <person name="Batista M."/>
            <person name="Junghare M."/>
            <person name="Carmona M."/>
            <person name="Faoro H."/>
            <person name="Cruz L.M."/>
            <person name="Battistoni F."/>
            <person name="De Souza E."/>
            <person name="Pedrosa F."/>
            <person name="Chen W.-M."/>
            <person name="Poole P.S."/>
            <person name="Dixon R.A."/>
            <person name="James E.K."/>
        </authorList>
    </citation>
    <scope>NUCLEOTIDE SEQUENCE</scope>
    <source>
        <strain evidence="6">NSC3</strain>
    </source>
</reference>
<proteinExistence type="inferred from homology"/>
<name>A0A972F6A3_9RHOO</name>
<keyword evidence="7" id="KW-1185">Reference proteome</keyword>
<keyword evidence="4" id="KW-0456">Lyase</keyword>
<dbReference type="PANTHER" id="PTHR33337:SF40">
    <property type="entry name" value="CENP-V_GFA DOMAIN-CONTAINING PROTEIN-RELATED"/>
    <property type="match status" value="1"/>
</dbReference>
<feature type="domain" description="CENP-V/GFA" evidence="5">
    <location>
        <begin position="1"/>
        <end position="113"/>
    </location>
</feature>
<dbReference type="GO" id="GO:0046872">
    <property type="term" value="F:metal ion binding"/>
    <property type="evidence" value="ECO:0007669"/>
    <property type="project" value="UniProtKB-KW"/>
</dbReference>
<dbReference type="InterPro" id="IPR006913">
    <property type="entry name" value="CENP-V/GFA"/>
</dbReference>
<comment type="caution">
    <text evidence="6">The sequence shown here is derived from an EMBL/GenBank/DDBJ whole genome shotgun (WGS) entry which is preliminary data.</text>
</comment>
<evidence type="ECO:0000256" key="1">
    <source>
        <dbReference type="ARBA" id="ARBA00005495"/>
    </source>
</evidence>
<dbReference type="Gene3D" id="3.90.1590.10">
    <property type="entry name" value="glutathione-dependent formaldehyde- activating enzyme (gfa)"/>
    <property type="match status" value="1"/>
</dbReference>
<dbReference type="InterPro" id="IPR011057">
    <property type="entry name" value="Mss4-like_sf"/>
</dbReference>
<keyword evidence="3" id="KW-0862">Zinc</keyword>
<organism evidence="6 7">
    <name type="scientific">Azoarcus taiwanensis</name>
    <dbReference type="NCBI Taxonomy" id="666964"/>
    <lineage>
        <taxon>Bacteria</taxon>
        <taxon>Pseudomonadati</taxon>
        <taxon>Pseudomonadota</taxon>
        <taxon>Betaproteobacteria</taxon>
        <taxon>Rhodocyclales</taxon>
        <taxon>Zoogloeaceae</taxon>
        <taxon>Azoarcus</taxon>
    </lineage>
</organism>
<protein>
    <submittedName>
        <fullName evidence="6">GFA family protein</fullName>
    </submittedName>
</protein>
<dbReference type="PANTHER" id="PTHR33337">
    <property type="entry name" value="GFA DOMAIN-CONTAINING PROTEIN"/>
    <property type="match status" value="1"/>
</dbReference>
<evidence type="ECO:0000313" key="7">
    <source>
        <dbReference type="Proteomes" id="UP000599523"/>
    </source>
</evidence>
<dbReference type="Proteomes" id="UP000599523">
    <property type="component" value="Unassembled WGS sequence"/>
</dbReference>
<dbReference type="GO" id="GO:0016846">
    <property type="term" value="F:carbon-sulfur lyase activity"/>
    <property type="evidence" value="ECO:0007669"/>
    <property type="project" value="InterPro"/>
</dbReference>
<comment type="similarity">
    <text evidence="1">Belongs to the Gfa family.</text>
</comment>
<dbReference type="Pfam" id="PF04828">
    <property type="entry name" value="GFA"/>
    <property type="match status" value="1"/>
</dbReference>
<dbReference type="EMBL" id="WTVM01000005">
    <property type="protein sequence ID" value="NMG01685.1"/>
    <property type="molecule type" value="Genomic_DNA"/>
</dbReference>